<feature type="chain" id="PRO_5010168905" evidence="8">
    <location>
        <begin position="31"/>
        <end position="442"/>
    </location>
</feature>
<reference evidence="10 11" key="1">
    <citation type="submission" date="2016-10" db="EMBL/GenBank/DDBJ databases">
        <authorList>
            <person name="de Groot N.N."/>
        </authorList>
    </citation>
    <scope>NUCLEOTIDE SEQUENCE [LARGE SCALE GENOMIC DNA]</scope>
    <source>
        <strain evidence="10 11">StLB037</strain>
    </source>
</reference>
<dbReference type="EMBL" id="FNJN01000005">
    <property type="protein sequence ID" value="SDP18387.1"/>
    <property type="molecule type" value="Genomic_DNA"/>
</dbReference>
<evidence type="ECO:0000256" key="8">
    <source>
        <dbReference type="SAM" id="SignalP"/>
    </source>
</evidence>
<dbReference type="PANTHER" id="PTHR43806">
    <property type="entry name" value="PEPTIDASE S8"/>
    <property type="match status" value="1"/>
</dbReference>
<keyword evidence="3 5" id="KW-0378">Hydrolase</keyword>
<keyword evidence="8" id="KW-0732">Signal</keyword>
<keyword evidence="7" id="KW-0472">Membrane</keyword>
<dbReference type="SUPFAM" id="SSF52743">
    <property type="entry name" value="Subtilisin-like"/>
    <property type="match status" value="1"/>
</dbReference>
<organism evidence="10 11">
    <name type="scientific">Microbacterium testaceum (strain StLB037)</name>
    <dbReference type="NCBI Taxonomy" id="979556"/>
    <lineage>
        <taxon>Bacteria</taxon>
        <taxon>Bacillati</taxon>
        <taxon>Actinomycetota</taxon>
        <taxon>Actinomycetes</taxon>
        <taxon>Micrococcales</taxon>
        <taxon>Microbacteriaceae</taxon>
        <taxon>Microbacterium</taxon>
    </lineage>
</organism>
<comment type="similarity">
    <text evidence="1 5">Belongs to the peptidase S8 family.</text>
</comment>
<feature type="active site" description="Charge relay system" evidence="5">
    <location>
        <position position="82"/>
    </location>
</feature>
<sequence length="442" mass="43876">MTLRSRAARVAAVAAAAGILLIGIPSPASAAGPSKTVVAATTQSQCTASTRVPETPAALSSLQSSSAWPLTKGAGVTVAIVDSGVAANPHLDGIVLPGVNLVPDGTDGAGRTDNYAHGTVIAGQIAAQLISGSGVEGLAPDAKILPVRVYAGVEKQLVEAGFGPNTARLAEGIRYAADQGAQIINVSISTSEKNATLADAVAYAQQRGSLVVASAGNRTNNDSPEQDDKDGARYPAGFSGVIGVAAVGSEGVVTTASIHGPHVSLSAPGQAIASSWPLGGDCVVGADEPATSWATAYVSAAAALVASAHPSETPAQWAYRLEATAVRAQPDTRSNVSGWGVVQPYDAIVMVPGTGLRGPKSPFVAASPSASPSATPEAVAVVIGPGPDAAAITTATGIGVAGLIALGAIGALAIYVSRRREETAPRRAAPTGRGLYGPDEQE</sequence>
<dbReference type="Proteomes" id="UP000186456">
    <property type="component" value="Unassembled WGS sequence"/>
</dbReference>
<gene>
    <name evidence="10" type="ORF">SAMN04487788_2421</name>
</gene>
<evidence type="ECO:0000256" key="6">
    <source>
        <dbReference type="SAM" id="MobiDB-lite"/>
    </source>
</evidence>
<keyword evidence="4 5" id="KW-0720">Serine protease</keyword>
<feature type="region of interest" description="Disordered" evidence="6">
    <location>
        <begin position="214"/>
        <end position="233"/>
    </location>
</feature>
<dbReference type="RefSeq" id="WP_081349810.1">
    <property type="nucleotide sequence ID" value="NZ_FNJN01000005.1"/>
</dbReference>
<feature type="active site" description="Charge relay system" evidence="5">
    <location>
        <position position="117"/>
    </location>
</feature>
<evidence type="ECO:0000313" key="11">
    <source>
        <dbReference type="Proteomes" id="UP000186456"/>
    </source>
</evidence>
<dbReference type="Gene3D" id="3.40.50.200">
    <property type="entry name" value="Peptidase S8/S53 domain"/>
    <property type="match status" value="1"/>
</dbReference>
<accession>A0A1H0QM31</accession>
<proteinExistence type="inferred from homology"/>
<evidence type="ECO:0000256" key="1">
    <source>
        <dbReference type="ARBA" id="ARBA00011073"/>
    </source>
</evidence>
<dbReference type="PROSITE" id="PS00136">
    <property type="entry name" value="SUBTILASE_ASP"/>
    <property type="match status" value="1"/>
</dbReference>
<keyword evidence="7" id="KW-1133">Transmembrane helix</keyword>
<protein>
    <submittedName>
        <fullName evidence="10">Type VII secretion-associated serine protease mycosin</fullName>
    </submittedName>
</protein>
<evidence type="ECO:0000256" key="5">
    <source>
        <dbReference type="PROSITE-ProRule" id="PRU01240"/>
    </source>
</evidence>
<dbReference type="InterPro" id="IPR050131">
    <property type="entry name" value="Peptidase_S8_subtilisin-like"/>
</dbReference>
<dbReference type="InterPro" id="IPR015500">
    <property type="entry name" value="Peptidase_S8_subtilisin-rel"/>
</dbReference>
<evidence type="ECO:0000256" key="7">
    <source>
        <dbReference type="SAM" id="Phobius"/>
    </source>
</evidence>
<dbReference type="GO" id="GO:0004252">
    <property type="term" value="F:serine-type endopeptidase activity"/>
    <property type="evidence" value="ECO:0007669"/>
    <property type="project" value="UniProtKB-UniRule"/>
</dbReference>
<dbReference type="Pfam" id="PF00082">
    <property type="entry name" value="Peptidase_S8"/>
    <property type="match status" value="1"/>
</dbReference>
<evidence type="ECO:0000256" key="2">
    <source>
        <dbReference type="ARBA" id="ARBA00022670"/>
    </source>
</evidence>
<dbReference type="PROSITE" id="PS51892">
    <property type="entry name" value="SUBTILASE"/>
    <property type="match status" value="1"/>
</dbReference>
<evidence type="ECO:0000256" key="4">
    <source>
        <dbReference type="ARBA" id="ARBA00022825"/>
    </source>
</evidence>
<dbReference type="AlphaFoldDB" id="A0A1H0QM31"/>
<dbReference type="GO" id="GO:0006508">
    <property type="term" value="P:proteolysis"/>
    <property type="evidence" value="ECO:0007669"/>
    <property type="project" value="UniProtKB-KW"/>
</dbReference>
<name>A0A1H0QM31_MICTS</name>
<dbReference type="InterPro" id="IPR023827">
    <property type="entry name" value="Peptidase_S8_Asp-AS"/>
</dbReference>
<evidence type="ECO:0000313" key="10">
    <source>
        <dbReference type="EMBL" id="SDP18387.1"/>
    </source>
</evidence>
<evidence type="ECO:0000256" key="3">
    <source>
        <dbReference type="ARBA" id="ARBA00022801"/>
    </source>
</evidence>
<evidence type="ECO:0000259" key="9">
    <source>
        <dbReference type="Pfam" id="PF00082"/>
    </source>
</evidence>
<dbReference type="PROSITE" id="PS00137">
    <property type="entry name" value="SUBTILASE_HIS"/>
    <property type="match status" value="1"/>
</dbReference>
<feature type="active site" description="Charge relay system" evidence="5">
    <location>
        <position position="292"/>
    </location>
</feature>
<dbReference type="InterPro" id="IPR022398">
    <property type="entry name" value="Peptidase_S8_His-AS"/>
</dbReference>
<feature type="signal peptide" evidence="8">
    <location>
        <begin position="1"/>
        <end position="30"/>
    </location>
</feature>
<keyword evidence="7" id="KW-0812">Transmembrane</keyword>
<dbReference type="InterPro" id="IPR036852">
    <property type="entry name" value="Peptidase_S8/S53_dom_sf"/>
</dbReference>
<feature type="transmembrane region" description="Helical" evidence="7">
    <location>
        <begin position="397"/>
        <end position="417"/>
    </location>
</feature>
<dbReference type="PRINTS" id="PR00723">
    <property type="entry name" value="SUBTILISIN"/>
</dbReference>
<feature type="region of interest" description="Disordered" evidence="6">
    <location>
        <begin position="420"/>
        <end position="442"/>
    </location>
</feature>
<feature type="domain" description="Peptidase S8/S53" evidence="9">
    <location>
        <begin position="73"/>
        <end position="340"/>
    </location>
</feature>
<dbReference type="InterPro" id="IPR000209">
    <property type="entry name" value="Peptidase_S8/S53_dom"/>
</dbReference>
<keyword evidence="2 5" id="KW-0645">Protease</keyword>
<dbReference type="PANTHER" id="PTHR43806:SF11">
    <property type="entry name" value="CEREVISIN-RELATED"/>
    <property type="match status" value="1"/>
</dbReference>